<dbReference type="SUPFAM" id="SSF88723">
    <property type="entry name" value="PIN domain-like"/>
    <property type="match status" value="1"/>
</dbReference>
<dbReference type="CDD" id="cd09859">
    <property type="entry name" value="PIN_53EXO"/>
    <property type="match status" value="1"/>
</dbReference>
<dbReference type="EC" id="2.7.7.7" evidence="2 15"/>
<dbReference type="Gene3D" id="1.20.1060.10">
    <property type="entry name" value="Taq DNA Polymerase, Chain T, domain 4"/>
    <property type="match status" value="1"/>
</dbReference>
<evidence type="ECO:0000256" key="15">
    <source>
        <dbReference type="NCBIfam" id="TIGR00593"/>
    </source>
</evidence>
<dbReference type="Pfam" id="PF00476">
    <property type="entry name" value="DNA_pol_A"/>
    <property type="match status" value="1"/>
</dbReference>
<dbReference type="SUPFAM" id="SSF56672">
    <property type="entry name" value="DNA/RNA polymerases"/>
    <property type="match status" value="1"/>
</dbReference>
<keyword evidence="8 16" id="KW-0227">DNA damage</keyword>
<dbReference type="InterPro" id="IPR054690">
    <property type="entry name" value="DNA_polI_exonuclease"/>
</dbReference>
<sequence>MERLLILDSNSLLNRAFYAIPELTTSDGIHTNAVYGFTNMLFKMKEELKPDYIVAAFDRKGPTFRHKEYEDYKAGRKKMPPELAEQFPIVKELLDLLSISKYEIDGFEADDIIGSLAKYAEKNNIEVYVVTGDRDALQLASDNINVVITKKGVTETAVYDHKTFVEEFGVTPTQFIDVKGLMGDKSDNIPGVPGVGEKTAYKLIQTYGSVEEVLNNIDNISGKKLKENLENFREQAIFSKKLATIITEVPIDFDLDEIKSQESYDKEGLRKLFFKLQMKSMFDKLPKSDKDLEVTEESLNLITIDNLEELLNLSKSLDKVCYITYDVINSTKYSEIELSKIYLSNEDKVYLINFKNIYSVNKDEANLALKAIMENEELTKIIHDGKSLVTVLNKLDISIKTFEFDTAIAAYLIDSARSSYDLLTLINEYLGEDITGEGEILEGKVNFKLRDIYELLKKKIEEEKMEELYYKVEHPLIFVLSSMEALGFNINKNMLDDLAIKFKEEITRTEKEIFDLAEEEFNINSPKQLGKILFEKLDLPVIKKTKTGYSTNAEVLEKLQDKHEIIPKITYYRQITKLNSTYVEGLKNVIDSDGHIHSSFNQTVTTTGRLSSTEPNLQNIPIKYEMGREIRKVFIPDEEGDILLSCDYSQIELRVLAHMSNDENMIDAFKHHSDIHTKTASEVFKVPIEDVTSLMRSRAKAVNFGIVYGISDFSLSQDLHITKKEASEYMEIYFERYPKIKGYLDSVMQEAKENGYVLTILNRRRFIPEIKSSNRIVKALGERLAMNAPIQGSAADIIKLAMVNVYNKLKEKELKSTMILQVHDELILNVKENELEEVKQIVKDEMEKVLDMKVPLEVDTNMGKTWYEAK</sequence>
<dbReference type="Pfam" id="PF22619">
    <property type="entry name" value="DNA_polI_exo1"/>
    <property type="match status" value="1"/>
</dbReference>
<dbReference type="InterPro" id="IPR029060">
    <property type="entry name" value="PIN-like_dom_sf"/>
</dbReference>
<dbReference type="InterPro" id="IPR018320">
    <property type="entry name" value="DNA_polymerase_1"/>
</dbReference>
<evidence type="ECO:0000256" key="2">
    <source>
        <dbReference type="ARBA" id="ARBA00012417"/>
    </source>
</evidence>
<reference evidence="19" key="1">
    <citation type="submission" date="2022-05" db="EMBL/GenBank/DDBJ databases">
        <title>Draft genome sequence of Clostridium tertium strain CP3 isolated from Peru.</title>
        <authorList>
            <person name="Hurtado R."/>
            <person name="Lima L."/>
            <person name="Sousa T."/>
            <person name="Jaiswal A.K."/>
            <person name="Tiwari S."/>
            <person name="Maturrano L."/>
            <person name="Brenig B."/>
            <person name="Azevedo V."/>
        </authorList>
    </citation>
    <scope>NUCLEOTIDE SEQUENCE</scope>
    <source>
        <strain evidence="19">CP3</strain>
    </source>
</reference>
<dbReference type="GO" id="GO:0006261">
    <property type="term" value="P:DNA-templated DNA replication"/>
    <property type="evidence" value="ECO:0007669"/>
    <property type="project" value="UniProtKB-UniRule"/>
</dbReference>
<dbReference type="SMART" id="SM00482">
    <property type="entry name" value="POLAc"/>
    <property type="match status" value="1"/>
</dbReference>
<evidence type="ECO:0000256" key="1">
    <source>
        <dbReference type="ARBA" id="ARBA00007705"/>
    </source>
</evidence>
<evidence type="ECO:0000259" key="18">
    <source>
        <dbReference type="SMART" id="SM00482"/>
    </source>
</evidence>
<dbReference type="NCBIfam" id="TIGR00593">
    <property type="entry name" value="pola"/>
    <property type="match status" value="1"/>
</dbReference>
<keyword evidence="9 16" id="KW-0378">Hydrolase</keyword>
<dbReference type="FunFam" id="1.20.1060.10:FF:000001">
    <property type="entry name" value="DNA polymerase I"/>
    <property type="match status" value="1"/>
</dbReference>
<dbReference type="InterPro" id="IPR036279">
    <property type="entry name" value="5-3_exonuclease_C_sf"/>
</dbReference>
<dbReference type="PROSITE" id="PS00447">
    <property type="entry name" value="DNA_POLYMERASE_A"/>
    <property type="match status" value="1"/>
</dbReference>
<dbReference type="NCBIfam" id="NF004397">
    <property type="entry name" value="PRK05755.1"/>
    <property type="match status" value="1"/>
</dbReference>
<evidence type="ECO:0000256" key="12">
    <source>
        <dbReference type="ARBA" id="ARBA00023125"/>
    </source>
</evidence>
<keyword evidence="20" id="KW-1185">Reference proteome</keyword>
<dbReference type="CDD" id="cd09898">
    <property type="entry name" value="H3TH_53EXO"/>
    <property type="match status" value="1"/>
</dbReference>
<dbReference type="AlphaFoldDB" id="A0A9X4B1Q3"/>
<evidence type="ECO:0000256" key="11">
    <source>
        <dbReference type="ARBA" id="ARBA00022932"/>
    </source>
</evidence>
<dbReference type="GO" id="GO:0006302">
    <property type="term" value="P:double-strand break repair"/>
    <property type="evidence" value="ECO:0007669"/>
    <property type="project" value="TreeGrafter"/>
</dbReference>
<dbReference type="SUPFAM" id="SSF53098">
    <property type="entry name" value="Ribonuclease H-like"/>
    <property type="match status" value="1"/>
</dbReference>
<dbReference type="SUPFAM" id="SSF47807">
    <property type="entry name" value="5' to 3' exonuclease, C-terminal subdomain"/>
    <property type="match status" value="1"/>
</dbReference>
<evidence type="ECO:0000256" key="3">
    <source>
        <dbReference type="ARBA" id="ARBA00020311"/>
    </source>
</evidence>
<dbReference type="CDD" id="cd08637">
    <property type="entry name" value="DNA_pol_A_pol_I_C"/>
    <property type="match status" value="1"/>
</dbReference>
<keyword evidence="7" id="KW-0540">Nuclease</keyword>
<evidence type="ECO:0000256" key="7">
    <source>
        <dbReference type="ARBA" id="ARBA00022722"/>
    </source>
</evidence>
<keyword evidence="4 16" id="KW-0808">Transferase</keyword>
<evidence type="ECO:0000313" key="19">
    <source>
        <dbReference type="EMBL" id="MDC4242000.1"/>
    </source>
</evidence>
<dbReference type="GO" id="GO:0003887">
    <property type="term" value="F:DNA-directed DNA polymerase activity"/>
    <property type="evidence" value="ECO:0007669"/>
    <property type="project" value="UniProtKB-UniRule"/>
</dbReference>
<gene>
    <name evidence="16 19" type="primary">polA</name>
    <name evidence="19" type="ORF">NE398_17840</name>
</gene>
<evidence type="ECO:0000256" key="16">
    <source>
        <dbReference type="RuleBase" id="RU004460"/>
    </source>
</evidence>
<dbReference type="EMBL" id="JAMRYU010000022">
    <property type="protein sequence ID" value="MDC4242000.1"/>
    <property type="molecule type" value="Genomic_DNA"/>
</dbReference>
<keyword evidence="5 16" id="KW-0548">Nucleotidyltransferase</keyword>
<dbReference type="Gene3D" id="3.30.420.10">
    <property type="entry name" value="Ribonuclease H-like superfamily/Ribonuclease H"/>
    <property type="match status" value="1"/>
</dbReference>
<comment type="subunit">
    <text evidence="16">Single-chain monomer with multiple functions.</text>
</comment>
<dbReference type="Gene3D" id="1.10.150.20">
    <property type="entry name" value="5' to 3' exonuclease, C-terminal subdomain"/>
    <property type="match status" value="2"/>
</dbReference>
<dbReference type="InterPro" id="IPR020045">
    <property type="entry name" value="DNA_polI_H3TH"/>
</dbReference>
<dbReference type="FunFam" id="3.40.50.1010:FF:000001">
    <property type="entry name" value="DNA polymerase I"/>
    <property type="match status" value="1"/>
</dbReference>
<evidence type="ECO:0000313" key="20">
    <source>
        <dbReference type="Proteomes" id="UP001141183"/>
    </source>
</evidence>
<dbReference type="CDD" id="cd06140">
    <property type="entry name" value="DNA_polA_I_Bacillus_like_exo"/>
    <property type="match status" value="1"/>
</dbReference>
<evidence type="ECO:0000256" key="9">
    <source>
        <dbReference type="ARBA" id="ARBA00022801"/>
    </source>
</evidence>
<keyword evidence="11 16" id="KW-0239">DNA-directed DNA polymerase</keyword>
<dbReference type="FunFam" id="1.10.150.20:FF:000003">
    <property type="entry name" value="DNA polymerase I"/>
    <property type="match status" value="1"/>
</dbReference>
<dbReference type="InterPro" id="IPR001098">
    <property type="entry name" value="DNA-dir_DNA_pol_A_palm_dom"/>
</dbReference>
<dbReference type="RefSeq" id="WP_271816688.1">
    <property type="nucleotide sequence ID" value="NZ_JAMRYU010000022.1"/>
</dbReference>
<dbReference type="InterPro" id="IPR002421">
    <property type="entry name" value="5-3_exonuclease"/>
</dbReference>
<dbReference type="InterPro" id="IPR002298">
    <property type="entry name" value="DNA_polymerase_A"/>
</dbReference>
<evidence type="ECO:0000256" key="8">
    <source>
        <dbReference type="ARBA" id="ARBA00022763"/>
    </source>
</evidence>
<keyword evidence="12 16" id="KW-0238">DNA-binding</keyword>
<evidence type="ECO:0000259" key="17">
    <source>
        <dbReference type="SMART" id="SM00475"/>
    </source>
</evidence>
<dbReference type="FunFam" id="1.10.150.20:FF:000002">
    <property type="entry name" value="DNA polymerase I"/>
    <property type="match status" value="1"/>
</dbReference>
<feature type="domain" description="5'-3' exonuclease" evidence="17">
    <location>
        <begin position="2"/>
        <end position="261"/>
    </location>
</feature>
<dbReference type="InterPro" id="IPR019760">
    <property type="entry name" value="DNA-dir_DNA_pol_A_CS"/>
</dbReference>
<feature type="domain" description="DNA-directed DNA polymerase family A palm" evidence="18">
    <location>
        <begin position="627"/>
        <end position="834"/>
    </location>
</feature>
<protein>
    <recommendedName>
        <fullName evidence="3 15">DNA polymerase I</fullName>
        <ecNumber evidence="2 15">2.7.7.7</ecNumber>
    </recommendedName>
</protein>
<evidence type="ECO:0000256" key="14">
    <source>
        <dbReference type="ARBA" id="ARBA00049244"/>
    </source>
</evidence>
<accession>A0A9X4B1Q3</accession>
<comment type="function">
    <text evidence="16">In addition to polymerase activity, this DNA polymerase exhibits 5'-3' exonuclease activity.</text>
</comment>
<keyword evidence="10 16" id="KW-0269">Exonuclease</keyword>
<dbReference type="GO" id="GO:0008409">
    <property type="term" value="F:5'-3' exonuclease activity"/>
    <property type="evidence" value="ECO:0007669"/>
    <property type="project" value="UniProtKB-UniRule"/>
</dbReference>
<keyword evidence="6 16" id="KW-0235">DNA replication</keyword>
<dbReference type="Proteomes" id="UP001141183">
    <property type="component" value="Unassembled WGS sequence"/>
</dbReference>
<proteinExistence type="inferred from homology"/>
<dbReference type="SMART" id="SM00475">
    <property type="entry name" value="53EXOc"/>
    <property type="match status" value="1"/>
</dbReference>
<dbReference type="Gene3D" id="3.40.50.1010">
    <property type="entry name" value="5'-nuclease"/>
    <property type="match status" value="1"/>
</dbReference>
<evidence type="ECO:0000256" key="5">
    <source>
        <dbReference type="ARBA" id="ARBA00022695"/>
    </source>
</evidence>
<name>A0A9X4B1Q3_9CLOT</name>
<dbReference type="GO" id="GO:0003677">
    <property type="term" value="F:DNA binding"/>
    <property type="evidence" value="ECO:0007669"/>
    <property type="project" value="UniProtKB-UniRule"/>
</dbReference>
<dbReference type="InterPro" id="IPR020046">
    <property type="entry name" value="5-3_exonucl_a-hlix_arch_N"/>
</dbReference>
<dbReference type="InterPro" id="IPR043502">
    <property type="entry name" value="DNA/RNA_pol_sf"/>
</dbReference>
<comment type="similarity">
    <text evidence="1 16">Belongs to the DNA polymerase type-A family.</text>
</comment>
<dbReference type="PRINTS" id="PR00868">
    <property type="entry name" value="DNAPOLI"/>
</dbReference>
<keyword evidence="13 16" id="KW-0234">DNA repair</keyword>
<dbReference type="PANTHER" id="PTHR10133">
    <property type="entry name" value="DNA POLYMERASE I"/>
    <property type="match status" value="1"/>
</dbReference>
<dbReference type="SMART" id="SM00279">
    <property type="entry name" value="HhH2"/>
    <property type="match status" value="1"/>
</dbReference>
<evidence type="ECO:0000256" key="10">
    <source>
        <dbReference type="ARBA" id="ARBA00022839"/>
    </source>
</evidence>
<dbReference type="Pfam" id="PF01367">
    <property type="entry name" value="5_3_exonuc"/>
    <property type="match status" value="1"/>
</dbReference>
<evidence type="ECO:0000256" key="6">
    <source>
        <dbReference type="ARBA" id="ARBA00022705"/>
    </source>
</evidence>
<dbReference type="InterPro" id="IPR008918">
    <property type="entry name" value="HhH2"/>
</dbReference>
<dbReference type="PANTHER" id="PTHR10133:SF27">
    <property type="entry name" value="DNA POLYMERASE NU"/>
    <property type="match status" value="1"/>
</dbReference>
<evidence type="ECO:0000256" key="13">
    <source>
        <dbReference type="ARBA" id="ARBA00023204"/>
    </source>
</evidence>
<comment type="caution">
    <text evidence="19">The sequence shown here is derived from an EMBL/GenBank/DDBJ whole genome shotgun (WGS) entry which is preliminary data.</text>
</comment>
<dbReference type="Pfam" id="PF02739">
    <property type="entry name" value="5_3_exonuc_N"/>
    <property type="match status" value="1"/>
</dbReference>
<evidence type="ECO:0000256" key="4">
    <source>
        <dbReference type="ARBA" id="ARBA00022679"/>
    </source>
</evidence>
<dbReference type="InterPro" id="IPR036397">
    <property type="entry name" value="RNaseH_sf"/>
</dbReference>
<organism evidence="19 20">
    <name type="scientific">Clostridium tertium</name>
    <dbReference type="NCBI Taxonomy" id="1559"/>
    <lineage>
        <taxon>Bacteria</taxon>
        <taxon>Bacillati</taxon>
        <taxon>Bacillota</taxon>
        <taxon>Clostridia</taxon>
        <taxon>Eubacteriales</taxon>
        <taxon>Clostridiaceae</taxon>
        <taxon>Clostridium</taxon>
    </lineage>
</organism>
<comment type="catalytic activity">
    <reaction evidence="14 16">
        <text>DNA(n) + a 2'-deoxyribonucleoside 5'-triphosphate = DNA(n+1) + diphosphate</text>
        <dbReference type="Rhea" id="RHEA:22508"/>
        <dbReference type="Rhea" id="RHEA-COMP:17339"/>
        <dbReference type="Rhea" id="RHEA-COMP:17340"/>
        <dbReference type="ChEBI" id="CHEBI:33019"/>
        <dbReference type="ChEBI" id="CHEBI:61560"/>
        <dbReference type="ChEBI" id="CHEBI:173112"/>
        <dbReference type="EC" id="2.7.7.7"/>
    </reaction>
</comment>
<dbReference type="InterPro" id="IPR012337">
    <property type="entry name" value="RNaseH-like_sf"/>
</dbReference>
<dbReference type="Gene3D" id="3.30.70.370">
    <property type="match status" value="1"/>
</dbReference>